<gene>
    <name evidence="3" type="ORF">GCM10010211_74650</name>
</gene>
<evidence type="ECO:0000313" key="4">
    <source>
        <dbReference type="Proteomes" id="UP000654471"/>
    </source>
</evidence>
<dbReference type="Gene3D" id="3.40.50.150">
    <property type="entry name" value="Vaccinia Virus protein VP39"/>
    <property type="match status" value="1"/>
</dbReference>
<dbReference type="Pfam" id="PF13649">
    <property type="entry name" value="Methyltransf_25"/>
    <property type="match status" value="1"/>
</dbReference>
<dbReference type="EMBL" id="BMRP01000052">
    <property type="protein sequence ID" value="GGU96411.1"/>
    <property type="molecule type" value="Genomic_DNA"/>
</dbReference>
<dbReference type="CDD" id="cd02440">
    <property type="entry name" value="AdoMet_MTases"/>
    <property type="match status" value="1"/>
</dbReference>
<accession>A0ABQ2VM70</accession>
<dbReference type="RefSeq" id="WP_189307745.1">
    <property type="nucleotide sequence ID" value="NZ_BMRP01000052.1"/>
</dbReference>
<feature type="domain" description="Methyltransferase" evidence="2">
    <location>
        <begin position="42"/>
        <end position="138"/>
    </location>
</feature>
<proteinExistence type="predicted"/>
<dbReference type="GO" id="GO:0032259">
    <property type="term" value="P:methylation"/>
    <property type="evidence" value="ECO:0007669"/>
    <property type="project" value="UniProtKB-KW"/>
</dbReference>
<dbReference type="PANTHER" id="PTHR43861">
    <property type="entry name" value="TRANS-ACONITATE 2-METHYLTRANSFERASE-RELATED"/>
    <property type="match status" value="1"/>
</dbReference>
<dbReference type="GO" id="GO:0008168">
    <property type="term" value="F:methyltransferase activity"/>
    <property type="evidence" value="ECO:0007669"/>
    <property type="project" value="UniProtKB-KW"/>
</dbReference>
<comment type="caution">
    <text evidence="3">The sequence shown here is derived from an EMBL/GenBank/DDBJ whole genome shotgun (WGS) entry which is preliminary data.</text>
</comment>
<protein>
    <submittedName>
        <fullName evidence="3">Methyltransferase</fullName>
    </submittedName>
</protein>
<sequence length="260" mass="27443">MAKSADGGADGAPDHGEWYDLLNPWGPDNDFSLGLVMAAGSVLDVGCGTGTLLHRAREAGHTGRLCGIDPSGPMLARARRRTDLGIAWVSGDAESLGAHGLGGFDLVVMTGHAFQCLTTDEALRGALAAVRGALREGGRFVFETRNPLVRPWERWTPDRAVEVTHPDGRTVRVAHEVRLPVEGDLVRFSETFSGPGPAGPQVRQAALRFLGAEALARFLAGAGLAVAERYGDWERGPLTPASPEIITVARRGPGSDRPGA</sequence>
<evidence type="ECO:0000259" key="2">
    <source>
        <dbReference type="Pfam" id="PF13649"/>
    </source>
</evidence>
<evidence type="ECO:0000256" key="1">
    <source>
        <dbReference type="ARBA" id="ARBA00022679"/>
    </source>
</evidence>
<organism evidence="3 4">
    <name type="scientific">Streptomyces albospinus</name>
    <dbReference type="NCBI Taxonomy" id="285515"/>
    <lineage>
        <taxon>Bacteria</taxon>
        <taxon>Bacillati</taxon>
        <taxon>Actinomycetota</taxon>
        <taxon>Actinomycetes</taxon>
        <taxon>Kitasatosporales</taxon>
        <taxon>Streptomycetaceae</taxon>
        <taxon>Streptomyces</taxon>
    </lineage>
</organism>
<dbReference type="InterPro" id="IPR029063">
    <property type="entry name" value="SAM-dependent_MTases_sf"/>
</dbReference>
<name>A0ABQ2VM70_9ACTN</name>
<keyword evidence="4" id="KW-1185">Reference proteome</keyword>
<dbReference type="Proteomes" id="UP000654471">
    <property type="component" value="Unassembled WGS sequence"/>
</dbReference>
<evidence type="ECO:0000313" key="3">
    <source>
        <dbReference type="EMBL" id="GGU96411.1"/>
    </source>
</evidence>
<reference evidence="4" key="1">
    <citation type="journal article" date="2019" name="Int. J. Syst. Evol. Microbiol.">
        <title>The Global Catalogue of Microorganisms (GCM) 10K type strain sequencing project: providing services to taxonomists for standard genome sequencing and annotation.</title>
        <authorList>
            <consortium name="The Broad Institute Genomics Platform"/>
            <consortium name="The Broad Institute Genome Sequencing Center for Infectious Disease"/>
            <person name="Wu L."/>
            <person name="Ma J."/>
        </authorList>
    </citation>
    <scope>NUCLEOTIDE SEQUENCE [LARGE SCALE GENOMIC DNA]</scope>
    <source>
        <strain evidence="4">JCM 3399</strain>
    </source>
</reference>
<keyword evidence="1" id="KW-0808">Transferase</keyword>
<keyword evidence="3" id="KW-0489">Methyltransferase</keyword>
<dbReference type="InterPro" id="IPR041698">
    <property type="entry name" value="Methyltransf_25"/>
</dbReference>
<dbReference type="SUPFAM" id="SSF53335">
    <property type="entry name" value="S-adenosyl-L-methionine-dependent methyltransferases"/>
    <property type="match status" value="1"/>
</dbReference>